<dbReference type="eggNOG" id="KOG1172">
    <property type="taxonomic scope" value="Eukaryota"/>
</dbReference>
<evidence type="ECO:0000313" key="9">
    <source>
        <dbReference type="Proteomes" id="UP000266841"/>
    </source>
</evidence>
<name>K0RMW8_THAOC</name>
<gene>
    <name evidence="8" type="ORF">THAOC_33148</name>
</gene>
<dbReference type="Pfam" id="PF00955">
    <property type="entry name" value="HCO3_cotransp"/>
    <property type="match status" value="1"/>
</dbReference>
<keyword evidence="2 6" id="KW-0812">Transmembrane</keyword>
<dbReference type="EMBL" id="AGNL01046297">
    <property type="protein sequence ID" value="EJK48087.1"/>
    <property type="molecule type" value="Genomic_DNA"/>
</dbReference>
<feature type="compositionally biased region" description="Polar residues" evidence="5">
    <location>
        <begin position="199"/>
        <end position="211"/>
    </location>
</feature>
<dbReference type="PANTHER" id="PTHR11453">
    <property type="entry name" value="ANION EXCHANGE PROTEIN"/>
    <property type="match status" value="1"/>
</dbReference>
<feature type="region of interest" description="Disordered" evidence="5">
    <location>
        <begin position="118"/>
        <end position="156"/>
    </location>
</feature>
<protein>
    <recommendedName>
        <fullName evidence="7">Bicarbonate transporter-like transmembrane domain-containing protein</fullName>
    </recommendedName>
</protein>
<evidence type="ECO:0000313" key="8">
    <source>
        <dbReference type="EMBL" id="EJK48087.1"/>
    </source>
</evidence>
<proteinExistence type="predicted"/>
<accession>K0RMW8</accession>
<evidence type="ECO:0000256" key="1">
    <source>
        <dbReference type="ARBA" id="ARBA00004141"/>
    </source>
</evidence>
<evidence type="ECO:0000256" key="5">
    <source>
        <dbReference type="SAM" id="MobiDB-lite"/>
    </source>
</evidence>
<dbReference type="OrthoDB" id="1735926at2759"/>
<dbReference type="InterPro" id="IPR003020">
    <property type="entry name" value="HCO3_transpt_euk"/>
</dbReference>
<dbReference type="Proteomes" id="UP000266841">
    <property type="component" value="Unassembled WGS sequence"/>
</dbReference>
<feature type="transmembrane region" description="Helical" evidence="6">
    <location>
        <begin position="43"/>
        <end position="60"/>
    </location>
</feature>
<dbReference type="InterPro" id="IPR011531">
    <property type="entry name" value="HCO3_transpt-like_TM_dom"/>
</dbReference>
<feature type="domain" description="Bicarbonate transporter-like transmembrane" evidence="7">
    <location>
        <begin position="8"/>
        <end position="100"/>
    </location>
</feature>
<sequence length="298" mass="33193">MIALIISRSLGTNQFWGRMLMLFMQPTKYPVQPYTQYMKPKRMHLFTLIQLLLFAALYAVKSIKTIAIAFPILIAACIPVRLYILPLIFTDDELVLIDSDPNTVKAWIANREADDDEKKVLVNEEDQDDGKPKDEPEAGDIEAVAPPRRRSRRSRTLSCPAGALLFTEEPTILGPQLRPKVMVGKSSELFMLTGEGGNDNKSTHSNTSSATLDELDLASPASSPRRRRPTREERRANSAPTPNLLFGDVEIQNSSQAQRSGVFSDIVKRVKQSSKKKCPFLPTVDEVSHHSGGPHSPQ</sequence>
<evidence type="ECO:0000256" key="2">
    <source>
        <dbReference type="ARBA" id="ARBA00022692"/>
    </source>
</evidence>
<feature type="region of interest" description="Disordered" evidence="5">
    <location>
        <begin position="192"/>
        <end position="248"/>
    </location>
</feature>
<keyword evidence="9" id="KW-1185">Reference proteome</keyword>
<evidence type="ECO:0000256" key="6">
    <source>
        <dbReference type="SAM" id="Phobius"/>
    </source>
</evidence>
<comment type="caution">
    <text evidence="8">The sequence shown here is derived from an EMBL/GenBank/DDBJ whole genome shotgun (WGS) entry which is preliminary data.</text>
</comment>
<comment type="subcellular location">
    <subcellularLocation>
        <location evidence="1">Membrane</location>
        <topology evidence="1">Multi-pass membrane protein</topology>
    </subcellularLocation>
</comment>
<reference evidence="8 9" key="1">
    <citation type="journal article" date="2012" name="Genome Biol.">
        <title>Genome and low-iron response of an oceanic diatom adapted to chronic iron limitation.</title>
        <authorList>
            <person name="Lommer M."/>
            <person name="Specht M."/>
            <person name="Roy A.S."/>
            <person name="Kraemer L."/>
            <person name="Andreson R."/>
            <person name="Gutowska M.A."/>
            <person name="Wolf J."/>
            <person name="Bergner S.V."/>
            <person name="Schilhabel M.B."/>
            <person name="Klostermeier U.C."/>
            <person name="Beiko R.G."/>
            <person name="Rosenstiel P."/>
            <person name="Hippler M."/>
            <person name="Laroche J."/>
        </authorList>
    </citation>
    <scope>NUCLEOTIDE SEQUENCE [LARGE SCALE GENOMIC DNA]</scope>
    <source>
        <strain evidence="8 9">CCMP1005</strain>
    </source>
</reference>
<dbReference type="GO" id="GO:0005452">
    <property type="term" value="F:solute:inorganic anion antiporter activity"/>
    <property type="evidence" value="ECO:0007669"/>
    <property type="project" value="InterPro"/>
</dbReference>
<dbReference type="GO" id="GO:0050801">
    <property type="term" value="P:monoatomic ion homeostasis"/>
    <property type="evidence" value="ECO:0007669"/>
    <property type="project" value="TreeGrafter"/>
</dbReference>
<dbReference type="GO" id="GO:0006820">
    <property type="term" value="P:monoatomic anion transport"/>
    <property type="evidence" value="ECO:0007669"/>
    <property type="project" value="InterPro"/>
</dbReference>
<evidence type="ECO:0000256" key="4">
    <source>
        <dbReference type="ARBA" id="ARBA00023136"/>
    </source>
</evidence>
<dbReference type="GO" id="GO:0005886">
    <property type="term" value="C:plasma membrane"/>
    <property type="evidence" value="ECO:0007669"/>
    <property type="project" value="TreeGrafter"/>
</dbReference>
<feature type="region of interest" description="Disordered" evidence="5">
    <location>
        <begin position="277"/>
        <end position="298"/>
    </location>
</feature>
<keyword evidence="3 6" id="KW-1133">Transmembrane helix</keyword>
<keyword evidence="4 6" id="KW-0472">Membrane</keyword>
<evidence type="ECO:0000256" key="3">
    <source>
        <dbReference type="ARBA" id="ARBA00022989"/>
    </source>
</evidence>
<organism evidence="8 9">
    <name type="scientific">Thalassiosira oceanica</name>
    <name type="common">Marine diatom</name>
    <dbReference type="NCBI Taxonomy" id="159749"/>
    <lineage>
        <taxon>Eukaryota</taxon>
        <taxon>Sar</taxon>
        <taxon>Stramenopiles</taxon>
        <taxon>Ochrophyta</taxon>
        <taxon>Bacillariophyta</taxon>
        <taxon>Coscinodiscophyceae</taxon>
        <taxon>Thalassiosirophycidae</taxon>
        <taxon>Thalassiosirales</taxon>
        <taxon>Thalassiosiraceae</taxon>
        <taxon>Thalassiosira</taxon>
    </lineage>
</organism>
<evidence type="ECO:0000259" key="7">
    <source>
        <dbReference type="Pfam" id="PF00955"/>
    </source>
</evidence>
<dbReference type="AlphaFoldDB" id="K0RMW8"/>
<feature type="transmembrane region" description="Helical" evidence="6">
    <location>
        <begin position="66"/>
        <end position="84"/>
    </location>
</feature>